<accession>A0AAV1RMZ8</accession>
<comment type="caution">
    <text evidence="2">The sequence shown here is derived from an EMBL/GenBank/DDBJ whole genome shotgun (WGS) entry which is preliminary data.</text>
</comment>
<dbReference type="Proteomes" id="UP001314170">
    <property type="component" value="Unassembled WGS sequence"/>
</dbReference>
<sequence>MFNKVGSHSKAKGKEILVDQLDPPSTHLYTATNNFLPLNMVVTTKNQILVIGEMSRVNNGASLVFPYKAPQGYKAMFSLLGGAWQGDECIGSPSPKELKISSPNIPSKDLEPPFMLPPPPIPPNGLEKLKNSTKISSVFLRLNPNIVGPSSIEKKVSSPRPLVSSGGTGV</sequence>
<evidence type="ECO:0000313" key="2">
    <source>
        <dbReference type="EMBL" id="CAK7337775.1"/>
    </source>
</evidence>
<evidence type="ECO:0000313" key="3">
    <source>
        <dbReference type="Proteomes" id="UP001314170"/>
    </source>
</evidence>
<protein>
    <submittedName>
        <fullName evidence="2">Uncharacterized protein</fullName>
    </submittedName>
</protein>
<evidence type="ECO:0000256" key="1">
    <source>
        <dbReference type="SAM" id="MobiDB-lite"/>
    </source>
</evidence>
<gene>
    <name evidence="2" type="ORF">DCAF_LOCUS12813</name>
</gene>
<keyword evidence="3" id="KW-1185">Reference proteome</keyword>
<reference evidence="2 3" key="1">
    <citation type="submission" date="2024-01" db="EMBL/GenBank/DDBJ databases">
        <authorList>
            <person name="Waweru B."/>
        </authorList>
    </citation>
    <scope>NUCLEOTIDE SEQUENCE [LARGE SCALE GENOMIC DNA]</scope>
</reference>
<name>A0AAV1RMZ8_9ROSI</name>
<proteinExistence type="predicted"/>
<feature type="region of interest" description="Disordered" evidence="1">
    <location>
        <begin position="148"/>
        <end position="170"/>
    </location>
</feature>
<dbReference type="AlphaFoldDB" id="A0AAV1RMZ8"/>
<dbReference type="EMBL" id="CAWUPB010001108">
    <property type="protein sequence ID" value="CAK7337775.1"/>
    <property type="molecule type" value="Genomic_DNA"/>
</dbReference>
<organism evidence="2 3">
    <name type="scientific">Dovyalis caffra</name>
    <dbReference type="NCBI Taxonomy" id="77055"/>
    <lineage>
        <taxon>Eukaryota</taxon>
        <taxon>Viridiplantae</taxon>
        <taxon>Streptophyta</taxon>
        <taxon>Embryophyta</taxon>
        <taxon>Tracheophyta</taxon>
        <taxon>Spermatophyta</taxon>
        <taxon>Magnoliopsida</taxon>
        <taxon>eudicotyledons</taxon>
        <taxon>Gunneridae</taxon>
        <taxon>Pentapetalae</taxon>
        <taxon>rosids</taxon>
        <taxon>fabids</taxon>
        <taxon>Malpighiales</taxon>
        <taxon>Salicaceae</taxon>
        <taxon>Flacourtieae</taxon>
        <taxon>Dovyalis</taxon>
    </lineage>
</organism>